<dbReference type="VEuPathDB" id="TriTrypDB:C3747_205g43"/>
<comment type="caution">
    <text evidence="7">The sequence shown here is derived from an EMBL/GenBank/DDBJ whole genome shotgun (WGS) entry which is preliminary data.</text>
</comment>
<evidence type="ECO:0000313" key="7">
    <source>
        <dbReference type="EMBL" id="PWV00865.1"/>
    </source>
</evidence>
<dbReference type="Gene3D" id="1.10.240.10">
    <property type="entry name" value="Tyrosyl-Transfer RNA Synthetase"/>
    <property type="match status" value="1"/>
</dbReference>
<gene>
    <name evidence="7" type="ORF">C3747_205g43</name>
</gene>
<dbReference type="GO" id="GO:0006436">
    <property type="term" value="P:tryptophanyl-tRNA aminoacylation"/>
    <property type="evidence" value="ECO:0007669"/>
    <property type="project" value="TreeGrafter"/>
</dbReference>
<accession>A0A2V2VXP3</accession>
<keyword evidence="1 6" id="KW-0436">Ligase</keyword>
<dbReference type="GO" id="GO:0005524">
    <property type="term" value="F:ATP binding"/>
    <property type="evidence" value="ECO:0007669"/>
    <property type="project" value="UniProtKB-KW"/>
</dbReference>
<dbReference type="GO" id="GO:0005737">
    <property type="term" value="C:cytoplasm"/>
    <property type="evidence" value="ECO:0007669"/>
    <property type="project" value="TreeGrafter"/>
</dbReference>
<dbReference type="AlphaFoldDB" id="A0A2V2VXP3"/>
<protein>
    <submittedName>
        <fullName evidence="7">Putative tryptophanyl-tRNA synthetase</fullName>
    </submittedName>
</protein>
<organism evidence="7 8">
    <name type="scientific">Trypanosoma cruzi</name>
    <dbReference type="NCBI Taxonomy" id="5693"/>
    <lineage>
        <taxon>Eukaryota</taxon>
        <taxon>Discoba</taxon>
        <taxon>Euglenozoa</taxon>
        <taxon>Kinetoplastea</taxon>
        <taxon>Metakinetoplastina</taxon>
        <taxon>Trypanosomatida</taxon>
        <taxon>Trypanosomatidae</taxon>
        <taxon>Trypanosoma</taxon>
        <taxon>Schizotrypanum</taxon>
    </lineage>
</organism>
<dbReference type="PANTHER" id="PTHR10055">
    <property type="entry name" value="TRYPTOPHANYL-TRNA SYNTHETASE"/>
    <property type="match status" value="1"/>
</dbReference>
<comment type="similarity">
    <text evidence="6">Belongs to the class-I aminoacyl-tRNA synthetase family.</text>
</comment>
<dbReference type="EMBL" id="PRFC01000205">
    <property type="protein sequence ID" value="PWV00865.1"/>
    <property type="molecule type" value="Genomic_DNA"/>
</dbReference>
<dbReference type="SUPFAM" id="SSF52374">
    <property type="entry name" value="Nucleotidylyl transferase"/>
    <property type="match status" value="1"/>
</dbReference>
<keyword evidence="5 6" id="KW-0030">Aminoacyl-tRNA synthetase</keyword>
<proteinExistence type="inferred from homology"/>
<sequence>MKCCAPALLHTKFLPALKGAQFKMSSSAEGNGVITLHDTEQEVRKKVRKAFSGGGGTLEDMRAEGVNLHADVAYQLTRFFCPDDNLLAEVTSKYSRGEMNSAEVKDLAAGCRCAARLVGVAGAAGWRHRCRRGTFLRHPQHSSVNAGRREEGMMGERGRTCNGSGVADCGVREDDACGWGRARCCGAHRVYLFAVASAGLHVNAWCSTCSCTTSILDQQ</sequence>
<keyword evidence="3 6" id="KW-0067">ATP-binding</keyword>
<evidence type="ECO:0000256" key="2">
    <source>
        <dbReference type="ARBA" id="ARBA00022741"/>
    </source>
</evidence>
<dbReference type="Proteomes" id="UP000246078">
    <property type="component" value="Unassembled WGS sequence"/>
</dbReference>
<name>A0A2V2VXP3_TRYCR</name>
<evidence type="ECO:0000256" key="6">
    <source>
        <dbReference type="RuleBase" id="RU363036"/>
    </source>
</evidence>
<keyword evidence="4 6" id="KW-0648">Protein biosynthesis</keyword>
<dbReference type="InterPro" id="IPR002305">
    <property type="entry name" value="aa-tRNA-synth_Ic"/>
</dbReference>
<dbReference type="VEuPathDB" id="TriTrypDB:TcCL_NonESM13267"/>
<evidence type="ECO:0000256" key="4">
    <source>
        <dbReference type="ARBA" id="ARBA00022917"/>
    </source>
</evidence>
<evidence type="ECO:0000256" key="3">
    <source>
        <dbReference type="ARBA" id="ARBA00022840"/>
    </source>
</evidence>
<reference evidence="7 8" key="1">
    <citation type="journal article" date="2018" name="Microb. Genom.">
        <title>Expanding an expanded genome: long-read sequencing of Trypanosoma cruzi.</title>
        <authorList>
            <person name="Berna L."/>
            <person name="Rodriguez M."/>
            <person name="Chiribao M.L."/>
            <person name="Parodi-Talice A."/>
            <person name="Pita S."/>
            <person name="Rijo G."/>
            <person name="Alvarez-Valin F."/>
            <person name="Robello C."/>
        </authorList>
    </citation>
    <scope>NUCLEOTIDE SEQUENCE [LARGE SCALE GENOMIC DNA]</scope>
    <source>
        <strain evidence="7 8">TCC</strain>
    </source>
</reference>
<dbReference type="GO" id="GO:0004830">
    <property type="term" value="F:tryptophan-tRNA ligase activity"/>
    <property type="evidence" value="ECO:0007669"/>
    <property type="project" value="TreeGrafter"/>
</dbReference>
<dbReference type="Pfam" id="PF00579">
    <property type="entry name" value="tRNA-synt_1b"/>
    <property type="match status" value="1"/>
</dbReference>
<evidence type="ECO:0000313" key="8">
    <source>
        <dbReference type="Proteomes" id="UP000246078"/>
    </source>
</evidence>
<dbReference type="VEuPathDB" id="TriTrypDB:TcBrA4_0138750"/>
<evidence type="ECO:0000256" key="5">
    <source>
        <dbReference type="ARBA" id="ARBA00023146"/>
    </source>
</evidence>
<keyword evidence="2 6" id="KW-0547">Nucleotide-binding</keyword>
<evidence type="ECO:0000256" key="1">
    <source>
        <dbReference type="ARBA" id="ARBA00022598"/>
    </source>
</evidence>
<dbReference type="PANTHER" id="PTHR10055:SF8">
    <property type="entry name" value="TRYPTOPHAN--TRNA LIGASE"/>
    <property type="match status" value="1"/>
</dbReference>